<evidence type="ECO:0000259" key="1">
    <source>
        <dbReference type="Pfam" id="PF04432"/>
    </source>
</evidence>
<feature type="domain" description="Coenzyme F420 hydrogenase/dehydrogenase beta subunit C-terminal" evidence="1">
    <location>
        <begin position="109"/>
        <end position="270"/>
    </location>
</feature>
<protein>
    <submittedName>
        <fullName evidence="2">Coenzyme F420 hydrogenase/dehydrogenase beta subunit domain protein</fullName>
    </submittedName>
</protein>
<sequence>MDYNNEIELDFSKIAVYQGFLTDNDDLLKSSSGGAARAFIEILIKRGGVVFGVTYSEDFYSANYCFIENEEEINKIIGSKYIYSNKKLILNKETVTVFEAVAYFLNQNREVLFIGLGCDISAVIKYNEKYNIDTSKLYLIDLICQGPTFPVVEKLYISRLEKRYKSKTVGFSVRYKRLGWFPPYIRVIFENGKEYTESFYGSDFGYAFGKYSRDCCYNCANKGSNHKSDITLGDYWGLEKGKEGYNKNGVSIIFINSQKGKALLSEIDQDRFKYKLADAKEALTHNPMYYKSREKDADLAIFSRNINQYGLHCAVKMDIGGLKYYFIRIKRLIGKRIRYWKNRK</sequence>
<accession>A0A173Y897</accession>
<dbReference type="AlphaFoldDB" id="A0A173Y897"/>
<dbReference type="Proteomes" id="UP000095651">
    <property type="component" value="Unassembled WGS sequence"/>
</dbReference>
<organism evidence="2 3">
    <name type="scientific">Hungatella hathewayi</name>
    <dbReference type="NCBI Taxonomy" id="154046"/>
    <lineage>
        <taxon>Bacteria</taxon>
        <taxon>Bacillati</taxon>
        <taxon>Bacillota</taxon>
        <taxon>Clostridia</taxon>
        <taxon>Lachnospirales</taxon>
        <taxon>Lachnospiraceae</taxon>
        <taxon>Hungatella</taxon>
    </lineage>
</organism>
<dbReference type="PANTHER" id="PTHR43193:SF2">
    <property type="entry name" value="POLYFERREDOXIN PROTEIN FWDF"/>
    <property type="match status" value="1"/>
</dbReference>
<evidence type="ECO:0000313" key="3">
    <source>
        <dbReference type="Proteomes" id="UP000095651"/>
    </source>
</evidence>
<dbReference type="EMBL" id="CYZE01000001">
    <property type="protein sequence ID" value="CUN59215.1"/>
    <property type="molecule type" value="Genomic_DNA"/>
</dbReference>
<dbReference type="InterPro" id="IPR052977">
    <property type="entry name" value="Polyferredoxin-like_ET"/>
</dbReference>
<gene>
    <name evidence="2" type="ORF">ERS852407_00650</name>
</gene>
<proteinExistence type="predicted"/>
<dbReference type="PANTHER" id="PTHR43193">
    <property type="match status" value="1"/>
</dbReference>
<reference evidence="2 3" key="1">
    <citation type="submission" date="2015-09" db="EMBL/GenBank/DDBJ databases">
        <authorList>
            <consortium name="Pathogen Informatics"/>
        </authorList>
    </citation>
    <scope>NUCLEOTIDE SEQUENCE [LARGE SCALE GENOMIC DNA]</scope>
    <source>
        <strain evidence="2 3">2789STDY5608850</strain>
    </source>
</reference>
<dbReference type="Pfam" id="PF04432">
    <property type="entry name" value="FrhB_FdhB_C"/>
    <property type="match status" value="1"/>
</dbReference>
<dbReference type="RefSeq" id="WP_055652966.1">
    <property type="nucleotide sequence ID" value="NZ_CABIXC010000001.1"/>
</dbReference>
<evidence type="ECO:0000313" key="2">
    <source>
        <dbReference type="EMBL" id="CUN59215.1"/>
    </source>
</evidence>
<name>A0A173Y897_9FIRM</name>
<dbReference type="InterPro" id="IPR007525">
    <property type="entry name" value="FrhB_FdhB_C"/>
</dbReference>